<proteinExistence type="inferred from homology"/>
<dbReference type="PANTHER" id="PTHR12626">
    <property type="entry name" value="PROGRAMMED CELL DEATH 4"/>
    <property type="match status" value="1"/>
</dbReference>
<feature type="domain" description="MI" evidence="7">
    <location>
        <begin position="149"/>
        <end position="270"/>
    </location>
</feature>
<protein>
    <recommendedName>
        <fullName evidence="7">MI domain-containing protein</fullName>
    </recommendedName>
</protein>
<evidence type="ECO:0000313" key="8">
    <source>
        <dbReference type="EMBL" id="KAK2163691.1"/>
    </source>
</evidence>
<dbReference type="SUPFAM" id="SSF48371">
    <property type="entry name" value="ARM repeat"/>
    <property type="match status" value="2"/>
</dbReference>
<gene>
    <name evidence="8" type="ORF">LSH36_75g08009</name>
</gene>
<name>A0AAD9ND03_9ANNE</name>
<reference evidence="8" key="1">
    <citation type="journal article" date="2023" name="Mol. Biol. Evol.">
        <title>Third-Generation Sequencing Reveals the Adaptive Role of the Epigenome in Three Deep-Sea Polychaetes.</title>
        <authorList>
            <person name="Perez M."/>
            <person name="Aroh O."/>
            <person name="Sun Y."/>
            <person name="Lan Y."/>
            <person name="Juniper S.K."/>
            <person name="Young C.R."/>
            <person name="Angers B."/>
            <person name="Qian P.Y."/>
        </authorList>
    </citation>
    <scope>NUCLEOTIDE SEQUENCE</scope>
    <source>
        <strain evidence="8">P08H-3</strain>
    </source>
</reference>
<organism evidence="8 9">
    <name type="scientific">Paralvinella palmiformis</name>
    <dbReference type="NCBI Taxonomy" id="53620"/>
    <lineage>
        <taxon>Eukaryota</taxon>
        <taxon>Metazoa</taxon>
        <taxon>Spiralia</taxon>
        <taxon>Lophotrochozoa</taxon>
        <taxon>Annelida</taxon>
        <taxon>Polychaeta</taxon>
        <taxon>Sedentaria</taxon>
        <taxon>Canalipalpata</taxon>
        <taxon>Terebellida</taxon>
        <taxon>Terebelliformia</taxon>
        <taxon>Alvinellidae</taxon>
        <taxon>Paralvinella</taxon>
    </lineage>
</organism>
<keyword evidence="4" id="KW-0677">Repeat</keyword>
<dbReference type="EMBL" id="JAODUP010000075">
    <property type="protein sequence ID" value="KAK2163691.1"/>
    <property type="molecule type" value="Genomic_DNA"/>
</dbReference>
<evidence type="ECO:0000313" key="9">
    <source>
        <dbReference type="Proteomes" id="UP001208570"/>
    </source>
</evidence>
<dbReference type="FunFam" id="1.25.40.180:FF:000009">
    <property type="entry name" value="programmed cell death protein 4"/>
    <property type="match status" value="1"/>
</dbReference>
<dbReference type="Proteomes" id="UP001208570">
    <property type="component" value="Unassembled WGS sequence"/>
</dbReference>
<evidence type="ECO:0000256" key="3">
    <source>
        <dbReference type="ARBA" id="ARBA00022490"/>
    </source>
</evidence>
<dbReference type="PROSITE" id="PS51366">
    <property type="entry name" value="MI"/>
    <property type="match status" value="2"/>
</dbReference>
<evidence type="ECO:0000256" key="6">
    <source>
        <dbReference type="SAM" id="MobiDB-lite"/>
    </source>
</evidence>
<dbReference type="PANTHER" id="PTHR12626:SF0">
    <property type="entry name" value="PROGRAMMED CELL DEATH PROTEIN 4"/>
    <property type="match status" value="1"/>
</dbReference>
<feature type="region of interest" description="Disordered" evidence="6">
    <location>
        <begin position="1"/>
        <end position="60"/>
    </location>
</feature>
<feature type="compositionally biased region" description="Gly residues" evidence="6">
    <location>
        <begin position="97"/>
        <end position="108"/>
    </location>
</feature>
<keyword evidence="5" id="KW-0539">Nucleus</keyword>
<dbReference type="InterPro" id="IPR016024">
    <property type="entry name" value="ARM-type_fold"/>
</dbReference>
<comment type="subcellular location">
    <subcellularLocation>
        <location evidence="1">Cytoplasm</location>
    </subcellularLocation>
</comment>
<dbReference type="GO" id="GO:0005634">
    <property type="term" value="C:nucleus"/>
    <property type="evidence" value="ECO:0007669"/>
    <property type="project" value="TreeGrafter"/>
</dbReference>
<keyword evidence="3" id="KW-0963">Cytoplasm</keyword>
<evidence type="ECO:0000256" key="1">
    <source>
        <dbReference type="ARBA" id="ARBA00004496"/>
    </source>
</evidence>
<dbReference type="SMART" id="SM00544">
    <property type="entry name" value="MA3"/>
    <property type="match status" value="2"/>
</dbReference>
<keyword evidence="9" id="KW-1185">Reference proteome</keyword>
<comment type="similarity">
    <text evidence="2">Belongs to the PDCD4 family.</text>
</comment>
<dbReference type="GO" id="GO:0045892">
    <property type="term" value="P:negative regulation of DNA-templated transcription"/>
    <property type="evidence" value="ECO:0007669"/>
    <property type="project" value="InterPro"/>
</dbReference>
<dbReference type="InterPro" id="IPR039778">
    <property type="entry name" value="PDCD4"/>
</dbReference>
<feature type="domain" description="MI" evidence="7">
    <location>
        <begin position="309"/>
        <end position="417"/>
    </location>
</feature>
<dbReference type="Pfam" id="PF02847">
    <property type="entry name" value="MA3"/>
    <property type="match status" value="2"/>
</dbReference>
<evidence type="ECO:0000256" key="4">
    <source>
        <dbReference type="ARBA" id="ARBA00022737"/>
    </source>
</evidence>
<evidence type="ECO:0000256" key="5">
    <source>
        <dbReference type="ARBA" id="ARBA00023242"/>
    </source>
</evidence>
<evidence type="ECO:0000259" key="7">
    <source>
        <dbReference type="PROSITE" id="PS51366"/>
    </source>
</evidence>
<feature type="region of interest" description="Disordered" evidence="6">
    <location>
        <begin position="81"/>
        <end position="113"/>
    </location>
</feature>
<dbReference type="InterPro" id="IPR003891">
    <property type="entry name" value="Initiation_fac_eIF4g_MI"/>
</dbReference>
<dbReference type="Gene3D" id="1.25.40.180">
    <property type="match status" value="3"/>
</dbReference>
<comment type="caution">
    <text evidence="8">The sequence shown here is derived from an EMBL/GenBank/DDBJ whole genome shotgun (WGS) entry which is preliminary data.</text>
</comment>
<feature type="compositionally biased region" description="Basic and acidic residues" evidence="6">
    <location>
        <begin position="81"/>
        <end position="92"/>
    </location>
</feature>
<sequence>MSVENGNDSARFAQLEQDGDLAGENGNVLFGKDSVQNMPTKEGRVFKKAKRTIRLSPQKDEYGQNGLSWLPVNGHKAVVLEKNSRKSRDGKGRGMPKKGGAGGKGTWGAPGSELYETSECKDAHDPNYDSDSQDAYVVQKVALEIPPGELVKVIEPILKEYLENGDMQEVLSQFDNFNIAKNKYKILEMAVNLALDRHDPQRELTSQLIADLNGSVMSKTDIGQGFDELLANLSDLTLDTPEAPTLVGQFIARAMADDCLPSSFVDDYKGRVHSSGISPLLISKRGNLLALVILAQGRLVNRSLYSLPLVTFKMQMLLKEFLSSGDITEATRCLKELDVPHFHHELIYQGAKRLFEDMPDICIDVPAAYTALEKLGNKLHDEGIMSEYLYKEMPVRGRKRFVSEGDGGKVKEQTIYQ</sequence>
<dbReference type="AlphaFoldDB" id="A0AAD9ND03"/>
<accession>A0AAD9ND03</accession>
<dbReference type="GO" id="GO:0005829">
    <property type="term" value="C:cytosol"/>
    <property type="evidence" value="ECO:0007669"/>
    <property type="project" value="TreeGrafter"/>
</dbReference>
<evidence type="ECO:0000256" key="2">
    <source>
        <dbReference type="ARBA" id="ARBA00005497"/>
    </source>
</evidence>